<evidence type="ECO:0000256" key="1">
    <source>
        <dbReference type="ARBA" id="ARBA00022801"/>
    </source>
</evidence>
<dbReference type="GO" id="GO:0004521">
    <property type="term" value="F:RNA endonuclease activity"/>
    <property type="evidence" value="ECO:0007669"/>
    <property type="project" value="TreeGrafter"/>
</dbReference>
<evidence type="ECO:0000259" key="3">
    <source>
        <dbReference type="SMART" id="SM01027"/>
    </source>
</evidence>
<accession>A0A1M5NK96</accession>
<dbReference type="Pfam" id="PF10996">
    <property type="entry name" value="Beta-Casp"/>
    <property type="match status" value="1"/>
</dbReference>
<dbReference type="Gene3D" id="3.40.50.10890">
    <property type="match status" value="1"/>
</dbReference>
<evidence type="ECO:0000259" key="2">
    <source>
        <dbReference type="SMART" id="SM00849"/>
    </source>
</evidence>
<dbReference type="OrthoDB" id="9803916at2"/>
<proteinExistence type="predicted"/>
<evidence type="ECO:0000313" key="4">
    <source>
        <dbReference type="EMBL" id="SHG90024.1"/>
    </source>
</evidence>
<dbReference type="EMBL" id="FQWQ01000001">
    <property type="protein sequence ID" value="SHG90024.1"/>
    <property type="molecule type" value="Genomic_DNA"/>
</dbReference>
<dbReference type="PANTHER" id="PTHR11203">
    <property type="entry name" value="CLEAVAGE AND POLYADENYLATION SPECIFICITY FACTOR FAMILY MEMBER"/>
    <property type="match status" value="1"/>
</dbReference>
<gene>
    <name evidence="4" type="ORF">SAMN04488109_2392</name>
</gene>
<dbReference type="AlphaFoldDB" id="A0A1M5NK96"/>
<name>A0A1M5NK96_9BACT</name>
<dbReference type="InterPro" id="IPR001279">
    <property type="entry name" value="Metallo-B-lactamas"/>
</dbReference>
<dbReference type="SMART" id="SM01027">
    <property type="entry name" value="Beta-Casp"/>
    <property type="match status" value="1"/>
</dbReference>
<protein>
    <submittedName>
        <fullName evidence="4">Metallo-beta-lactamase family protein</fullName>
    </submittedName>
</protein>
<evidence type="ECO:0000313" key="5">
    <source>
        <dbReference type="Proteomes" id="UP000184212"/>
    </source>
</evidence>
<dbReference type="Pfam" id="PF07521">
    <property type="entry name" value="RMMBL"/>
    <property type="match status" value="1"/>
</dbReference>
<sequence>MDVKAQFLGAAKSVTGSRHLIDIGGTYILLDCGLFQGLKELRLRNWDKFPVDPKKIHAVVISHAHIDHTGYLPKLVKDGYNGPIYCTPPTADLMQIMLLDSAKLQHEEAQYARKKGYSKHAEPSGLYDEHDARNVFPLFKTFDYKTKFRVHDRVEIVYHDAGHLLGSAITEVFIQGDTQTKKIVFSGDLGRYQQAMLHPPETITQADVLFIESTYGTKDNPYNDPEHELTRVVNDAFRRGGVLVIPAFAVGRTQSLLYYFRKLMKEDKIPDVPVYIDSPMAISTTYLFYKYPNYHTFESAREELAHAMETNMLVFVKSPEHSKSLNHLKTNAIIIASSGMMTGGRILHHMFNRLRNPQDTFLIAGYQAEGTRGRNLQDHAPSIRIFGEDVPVHCKVEQIASMSGHADRRELFQWMGGFTEKPKLTFCVHGEGEAQEKYAQAIRDTLQWNVMVPKPLDQVTLFTGI</sequence>
<dbReference type="Proteomes" id="UP000184212">
    <property type="component" value="Unassembled WGS sequence"/>
</dbReference>
<keyword evidence="1" id="KW-0378">Hydrolase</keyword>
<feature type="domain" description="Beta-Casp" evidence="3">
    <location>
        <begin position="253"/>
        <end position="376"/>
    </location>
</feature>
<dbReference type="InterPro" id="IPR036866">
    <property type="entry name" value="RibonucZ/Hydroxyglut_hydro"/>
</dbReference>
<dbReference type="GO" id="GO:0016787">
    <property type="term" value="F:hydrolase activity"/>
    <property type="evidence" value="ECO:0007669"/>
    <property type="project" value="UniProtKB-KW"/>
</dbReference>
<dbReference type="InterPro" id="IPR050698">
    <property type="entry name" value="MBL"/>
</dbReference>
<dbReference type="PANTHER" id="PTHR11203:SF37">
    <property type="entry name" value="INTEGRATOR COMPLEX SUBUNIT 11"/>
    <property type="match status" value="1"/>
</dbReference>
<dbReference type="InterPro" id="IPR011108">
    <property type="entry name" value="RMMBL"/>
</dbReference>
<dbReference type="SUPFAM" id="SSF56281">
    <property type="entry name" value="Metallo-hydrolase/oxidoreductase"/>
    <property type="match status" value="1"/>
</dbReference>
<keyword evidence="5" id="KW-1185">Reference proteome</keyword>
<feature type="domain" description="Metallo-beta-lactamase" evidence="2">
    <location>
        <begin position="15"/>
        <end position="248"/>
    </location>
</feature>
<dbReference type="Pfam" id="PF16661">
    <property type="entry name" value="Lactamase_B_6"/>
    <property type="match status" value="1"/>
</dbReference>
<dbReference type="InterPro" id="IPR022712">
    <property type="entry name" value="Beta_Casp"/>
</dbReference>
<organism evidence="4 5">
    <name type="scientific">Chryseolinea serpens</name>
    <dbReference type="NCBI Taxonomy" id="947013"/>
    <lineage>
        <taxon>Bacteria</taxon>
        <taxon>Pseudomonadati</taxon>
        <taxon>Bacteroidota</taxon>
        <taxon>Cytophagia</taxon>
        <taxon>Cytophagales</taxon>
        <taxon>Fulvivirgaceae</taxon>
        <taxon>Chryseolinea</taxon>
    </lineage>
</organism>
<reference evidence="4 5" key="1">
    <citation type="submission" date="2016-11" db="EMBL/GenBank/DDBJ databases">
        <authorList>
            <person name="Jaros S."/>
            <person name="Januszkiewicz K."/>
            <person name="Wedrychowicz H."/>
        </authorList>
    </citation>
    <scope>NUCLEOTIDE SEQUENCE [LARGE SCALE GENOMIC DNA]</scope>
    <source>
        <strain evidence="4 5">DSM 24574</strain>
    </source>
</reference>
<dbReference type="CDD" id="cd16295">
    <property type="entry name" value="TTHA0252-CPSF-like_MBL-fold"/>
    <property type="match status" value="1"/>
</dbReference>
<dbReference type="Gene3D" id="3.60.15.10">
    <property type="entry name" value="Ribonuclease Z/Hydroxyacylglutathione hydrolase-like"/>
    <property type="match status" value="1"/>
</dbReference>
<dbReference type="RefSeq" id="WP_073133922.1">
    <property type="nucleotide sequence ID" value="NZ_FQWQ01000001.1"/>
</dbReference>
<dbReference type="STRING" id="947013.SAMN04488109_2392"/>
<dbReference type="SMART" id="SM00849">
    <property type="entry name" value="Lactamase_B"/>
    <property type="match status" value="1"/>
</dbReference>